<feature type="domain" description="Autotransporter" evidence="1">
    <location>
        <begin position="656"/>
        <end position="935"/>
    </location>
</feature>
<dbReference type="Proteomes" id="UP000095087">
    <property type="component" value="Unassembled WGS sequence"/>
</dbReference>
<dbReference type="InterPro" id="IPR036709">
    <property type="entry name" value="Autotransporte_beta_dom_sf"/>
</dbReference>
<accession>A0A1E2RVT6</accession>
<dbReference type="Pfam" id="PF03797">
    <property type="entry name" value="Autotransporter"/>
    <property type="match status" value="1"/>
</dbReference>
<gene>
    <name evidence="2" type="ORF">A7A08_02887</name>
</gene>
<dbReference type="SMART" id="SM00869">
    <property type="entry name" value="Autotransporter"/>
    <property type="match status" value="1"/>
</dbReference>
<dbReference type="EMBL" id="MASI01000009">
    <property type="protein sequence ID" value="ODA66240.1"/>
    <property type="molecule type" value="Genomic_DNA"/>
</dbReference>
<comment type="caution">
    <text evidence="2">The sequence shown here is derived from an EMBL/GenBank/DDBJ whole genome shotgun (WGS) entry which is preliminary data.</text>
</comment>
<evidence type="ECO:0000313" key="3">
    <source>
        <dbReference type="Proteomes" id="UP000095087"/>
    </source>
</evidence>
<sequence>MGTVAAGVLLFGYGRPAQAAPDACITSGSVTTCTGNQSDGITNGPGGDFTTPPTTTLRVNRLTQDIAPASGTSGIEFADFARDIAIVADTTDGPGGPVAIVTRGANSFGVAAIAGSRSASITHTGDVTTFGTRSFGLYAYTLTGPQASITHRGAITTLGDSSDGIVALGPDSMVSIRSTGDIATSGDDAYGITAMGHTGASVVSNGNISTRGDTSYGIYAYSYFRPVSVRQTGNISTRGEEATGVIANSYYGYTSVAVTGNITTKGAYAYGIVAGGYYGVGVVMNGNISTRGDGAYGIYAFAKGGPIAILQNGDITTRGQFADGIHADTDGSIVILVNGDVTVSGAGADAIDVGHGYGVGDSLVIVGPGSTVTGGAGSGDGIDFDGGRLNYVANFGTITTLGENAIEGEGTGAEIVYNFGVITGNVDLGPGANRFENFSGGVFNSGANVFIGSGNLLRNAGTLSPGGSGSIRTTALTGNLVQTGSGVLATDLSLGNRTTDVINVSGTAALDGTVKVSVQNPALVDQRFTILSADGGVTDNGLGLLASPALQAQLLFPNPNDVVLDVDVNFALGGMNRNQTAIGSNLNQVLGAGGGSLDPVFLGLLNVYSFEAYTDALDQLSPEIYADIELLALYSASDFSDNLLSCHVNGTDTASINREGECLWVGAKGRDFQAQNDFENIGFDETAGQFAAGGQVALNPVWRLGGGLGFQSSSLSTNSGARSDGEQLQGGLALKYNPGSLLLAGAVSGAHGWYDTTRSMNFGGFSEMAQASHDLDVLQGRLHGSYVLGNPGLYTKPMIDAAITNVDLGNVNEFGAGGAGLALRGVDHTVFSISPAVEFGTEWWWSNGTLVRPYVRAGVTWYSEDDVTVAASFSGAPSSVSPFSIVAESDDVQADIAAGVELITAGNSSVRVFYDGQFGERIAVQAAGFKAGVKF</sequence>
<dbReference type="STRING" id="1177755.A7A08_02887"/>
<dbReference type="SUPFAM" id="SSF103515">
    <property type="entry name" value="Autotransporter"/>
    <property type="match status" value="1"/>
</dbReference>
<protein>
    <submittedName>
        <fullName evidence="2">Autotransporter beta-domain protein</fullName>
    </submittedName>
</protein>
<keyword evidence="3" id="KW-1185">Reference proteome</keyword>
<dbReference type="PROSITE" id="PS51208">
    <property type="entry name" value="AUTOTRANSPORTER"/>
    <property type="match status" value="1"/>
</dbReference>
<dbReference type="Gene3D" id="2.40.128.130">
    <property type="entry name" value="Autotransporter beta-domain"/>
    <property type="match status" value="1"/>
</dbReference>
<name>A0A1E2RVT6_9HYPH</name>
<evidence type="ECO:0000259" key="1">
    <source>
        <dbReference type="PROSITE" id="PS51208"/>
    </source>
</evidence>
<evidence type="ECO:0000313" key="2">
    <source>
        <dbReference type="EMBL" id="ODA66240.1"/>
    </source>
</evidence>
<organism evidence="2 3">
    <name type="scientific">Methyloligella halotolerans</name>
    <dbReference type="NCBI Taxonomy" id="1177755"/>
    <lineage>
        <taxon>Bacteria</taxon>
        <taxon>Pseudomonadati</taxon>
        <taxon>Pseudomonadota</taxon>
        <taxon>Alphaproteobacteria</taxon>
        <taxon>Hyphomicrobiales</taxon>
        <taxon>Hyphomicrobiaceae</taxon>
        <taxon>Methyloligella</taxon>
    </lineage>
</organism>
<dbReference type="RefSeq" id="WP_069096032.1">
    <property type="nucleotide sequence ID" value="NZ_MASI01000009.1"/>
</dbReference>
<proteinExistence type="predicted"/>
<dbReference type="InterPro" id="IPR005546">
    <property type="entry name" value="Autotransporte_beta"/>
</dbReference>
<reference evidence="2 3" key="1">
    <citation type="submission" date="2016-07" db="EMBL/GenBank/DDBJ databases">
        <title>Draft genome sequence of Methyloligella halotolerans C2T (VKM B-2706T=CCUG 61687T=DSM 25045T), a halotolerant polyhydroxybutyrate accumulating methylotroph.</title>
        <authorList>
            <person name="Vasilenko O.V."/>
            <person name="Doronina N.V."/>
            <person name="Poroshina M.N."/>
            <person name="Tarlachkov S.V."/>
            <person name="Trotsenko Y.A."/>
        </authorList>
    </citation>
    <scope>NUCLEOTIDE SEQUENCE [LARGE SCALE GENOMIC DNA]</scope>
    <source>
        <strain evidence="2 3">VKM B-2706</strain>
    </source>
</reference>
<dbReference type="AlphaFoldDB" id="A0A1E2RVT6"/>